<dbReference type="AlphaFoldDB" id="A0A511N039"/>
<keyword evidence="3 6" id="KW-0812">Transmembrane</keyword>
<feature type="transmembrane region" description="Helical" evidence="6">
    <location>
        <begin position="13"/>
        <end position="40"/>
    </location>
</feature>
<evidence type="ECO:0000313" key="8">
    <source>
        <dbReference type="EMBL" id="GEM45858.1"/>
    </source>
</evidence>
<feature type="transmembrane region" description="Helical" evidence="6">
    <location>
        <begin position="166"/>
        <end position="187"/>
    </location>
</feature>
<dbReference type="InterPro" id="IPR032816">
    <property type="entry name" value="VTT_dom"/>
</dbReference>
<feature type="transmembrane region" description="Helical" evidence="6">
    <location>
        <begin position="136"/>
        <end position="154"/>
    </location>
</feature>
<proteinExistence type="predicted"/>
<comment type="subcellular location">
    <subcellularLocation>
        <location evidence="1">Cell membrane</location>
        <topology evidence="1">Multi-pass membrane protein</topology>
    </subcellularLocation>
</comment>
<evidence type="ECO:0000256" key="4">
    <source>
        <dbReference type="ARBA" id="ARBA00022989"/>
    </source>
</evidence>
<dbReference type="GO" id="GO:0005886">
    <property type="term" value="C:plasma membrane"/>
    <property type="evidence" value="ECO:0007669"/>
    <property type="project" value="UniProtKB-SubCell"/>
</dbReference>
<gene>
    <name evidence="8" type="ORF">DC3_14930</name>
</gene>
<reference evidence="8 9" key="1">
    <citation type="submission" date="2019-07" db="EMBL/GenBank/DDBJ databases">
        <title>Whole genome shotgun sequence of Deinococcus cellulosilyticus NBRC 106333.</title>
        <authorList>
            <person name="Hosoyama A."/>
            <person name="Uohara A."/>
            <person name="Ohji S."/>
            <person name="Ichikawa N."/>
        </authorList>
    </citation>
    <scope>NUCLEOTIDE SEQUENCE [LARGE SCALE GENOMIC DNA]</scope>
    <source>
        <strain evidence="8 9">NBRC 106333</strain>
    </source>
</reference>
<sequence length="202" mass="23322">MPLPDWLLSLNPFLLHGLLFVVLLIEGIGVPGIPFELLWITEGLLIHAQKTTFWEAVLWGTLGNWMGNVLGYVFGHKIAAYLPEKARNAIKLKDVKRWYEKYDFWVIILSRWLGFLRTPFILYAGAAGMSLRRYTVFSLIGAFLWVAVWQYGLWKSGEAFLKWWQQYQLIIIGVCVLVGVVSVVFMLRKKKRAEGRESRAES</sequence>
<dbReference type="RefSeq" id="WP_146883522.1">
    <property type="nucleotide sequence ID" value="NZ_BJXB01000005.1"/>
</dbReference>
<accession>A0A511N039</accession>
<organism evidence="8 9">
    <name type="scientific">Deinococcus cellulosilyticus (strain DSM 18568 / NBRC 106333 / KACC 11606 / 5516J-15)</name>
    <dbReference type="NCBI Taxonomy" id="1223518"/>
    <lineage>
        <taxon>Bacteria</taxon>
        <taxon>Thermotogati</taxon>
        <taxon>Deinococcota</taxon>
        <taxon>Deinococci</taxon>
        <taxon>Deinococcales</taxon>
        <taxon>Deinococcaceae</taxon>
        <taxon>Deinococcus</taxon>
    </lineage>
</organism>
<feature type="transmembrane region" description="Helical" evidence="6">
    <location>
        <begin position="104"/>
        <end position="124"/>
    </location>
</feature>
<evidence type="ECO:0000256" key="2">
    <source>
        <dbReference type="ARBA" id="ARBA00022475"/>
    </source>
</evidence>
<comment type="caution">
    <text evidence="8">The sequence shown here is derived from an EMBL/GenBank/DDBJ whole genome shotgun (WGS) entry which is preliminary data.</text>
</comment>
<dbReference type="OrthoDB" id="70624at2"/>
<keyword evidence="5 6" id="KW-0472">Membrane</keyword>
<feature type="domain" description="VTT" evidence="7">
    <location>
        <begin position="33"/>
        <end position="151"/>
    </location>
</feature>
<keyword evidence="4 6" id="KW-1133">Transmembrane helix</keyword>
<dbReference type="PANTHER" id="PTHR42709:SF6">
    <property type="entry name" value="UNDECAPRENYL PHOSPHATE TRANSPORTER A"/>
    <property type="match status" value="1"/>
</dbReference>
<dbReference type="Pfam" id="PF09335">
    <property type="entry name" value="VTT_dom"/>
    <property type="match status" value="1"/>
</dbReference>
<feature type="transmembrane region" description="Helical" evidence="6">
    <location>
        <begin position="52"/>
        <end position="74"/>
    </location>
</feature>
<evidence type="ECO:0000256" key="3">
    <source>
        <dbReference type="ARBA" id="ARBA00022692"/>
    </source>
</evidence>
<dbReference type="InterPro" id="IPR051311">
    <property type="entry name" value="DedA_domain"/>
</dbReference>
<keyword evidence="9" id="KW-1185">Reference proteome</keyword>
<evidence type="ECO:0000259" key="7">
    <source>
        <dbReference type="Pfam" id="PF09335"/>
    </source>
</evidence>
<evidence type="ECO:0000256" key="1">
    <source>
        <dbReference type="ARBA" id="ARBA00004651"/>
    </source>
</evidence>
<evidence type="ECO:0000313" key="9">
    <source>
        <dbReference type="Proteomes" id="UP000321306"/>
    </source>
</evidence>
<evidence type="ECO:0000256" key="5">
    <source>
        <dbReference type="ARBA" id="ARBA00023136"/>
    </source>
</evidence>
<dbReference type="EMBL" id="BJXB01000005">
    <property type="protein sequence ID" value="GEM45858.1"/>
    <property type="molecule type" value="Genomic_DNA"/>
</dbReference>
<protein>
    <recommendedName>
        <fullName evidence="7">VTT domain-containing protein</fullName>
    </recommendedName>
</protein>
<keyword evidence="2" id="KW-1003">Cell membrane</keyword>
<evidence type="ECO:0000256" key="6">
    <source>
        <dbReference type="SAM" id="Phobius"/>
    </source>
</evidence>
<dbReference type="Proteomes" id="UP000321306">
    <property type="component" value="Unassembled WGS sequence"/>
</dbReference>
<dbReference type="PANTHER" id="PTHR42709">
    <property type="entry name" value="ALKALINE PHOSPHATASE LIKE PROTEIN"/>
    <property type="match status" value="1"/>
</dbReference>
<name>A0A511N039_DEIC1</name>